<dbReference type="EMBL" id="CAJNOR010003761">
    <property type="protein sequence ID" value="CAF1445316.1"/>
    <property type="molecule type" value="Genomic_DNA"/>
</dbReference>
<keyword evidence="2" id="KW-1185">Reference proteome</keyword>
<gene>
    <name evidence="1" type="ORF">XAT740_LOCUS36555</name>
</gene>
<dbReference type="Proteomes" id="UP000663828">
    <property type="component" value="Unassembled WGS sequence"/>
</dbReference>
<dbReference type="InterPro" id="IPR012337">
    <property type="entry name" value="RNaseH-like_sf"/>
</dbReference>
<sequence length="337" mass="37947">MNKIFRLFVANWIHVQSSSEDETIAPSPSKYVAANTSVVELSSKDIELLDIITTCKQILRYVKLTSLNKPIQDAGGVALKQATVVRWLSMSNLLESIESSIDYLRSILAKSTNSRQSIKLNKINVDGQKDLICLLSVFRDVSLLIQTGNRSSLHMAYIAMNKLEHHLNGTDVDKEGESITLNDRHEAAAVLHPLYRKLTFASAQWKTMAHLFIRQQIDDILGVDYYDQTLLSGPAKNKHKSMEGQFADPDDVNVDSENDLISASASKNDELDKYLRMSIDDIYKHPQSIAILEGQREQVSMFITDCSSPLLYSCYIGSCRKIFLCCRLSSHRTSFFS</sequence>
<evidence type="ECO:0000313" key="2">
    <source>
        <dbReference type="Proteomes" id="UP000663828"/>
    </source>
</evidence>
<evidence type="ECO:0000313" key="1">
    <source>
        <dbReference type="EMBL" id="CAF1445316.1"/>
    </source>
</evidence>
<dbReference type="AlphaFoldDB" id="A0A815P7E4"/>
<dbReference type="SUPFAM" id="SSF53098">
    <property type="entry name" value="Ribonuclease H-like"/>
    <property type="match status" value="1"/>
</dbReference>
<protein>
    <submittedName>
        <fullName evidence="1">Uncharacterized protein</fullName>
    </submittedName>
</protein>
<accession>A0A815P7E4</accession>
<comment type="caution">
    <text evidence="1">The sequence shown here is derived from an EMBL/GenBank/DDBJ whole genome shotgun (WGS) entry which is preliminary data.</text>
</comment>
<reference evidence="1" key="1">
    <citation type="submission" date="2021-02" db="EMBL/GenBank/DDBJ databases">
        <authorList>
            <person name="Nowell W R."/>
        </authorList>
    </citation>
    <scope>NUCLEOTIDE SEQUENCE</scope>
</reference>
<organism evidence="1 2">
    <name type="scientific">Adineta ricciae</name>
    <name type="common">Rotifer</name>
    <dbReference type="NCBI Taxonomy" id="249248"/>
    <lineage>
        <taxon>Eukaryota</taxon>
        <taxon>Metazoa</taxon>
        <taxon>Spiralia</taxon>
        <taxon>Gnathifera</taxon>
        <taxon>Rotifera</taxon>
        <taxon>Eurotatoria</taxon>
        <taxon>Bdelloidea</taxon>
        <taxon>Adinetida</taxon>
        <taxon>Adinetidae</taxon>
        <taxon>Adineta</taxon>
    </lineage>
</organism>
<name>A0A815P7E4_ADIRI</name>
<proteinExistence type="predicted"/>